<comment type="caution">
    <text evidence="1">The sequence shown here is derived from an EMBL/GenBank/DDBJ whole genome shotgun (WGS) entry which is preliminary data.</text>
</comment>
<proteinExistence type="predicted"/>
<evidence type="ECO:0000313" key="1">
    <source>
        <dbReference type="EMBL" id="CAH0533128.1"/>
    </source>
</evidence>
<dbReference type="Proteomes" id="UP000838672">
    <property type="component" value="Unassembled WGS sequence"/>
</dbReference>
<accession>A0ABN8DTI7</accession>
<keyword evidence="2" id="KW-1185">Reference proteome</keyword>
<name>A0ABN8DTI7_9VIBR</name>
<organism evidence="1 2">
    <name type="scientific">Vibrio stylophorae</name>
    <dbReference type="NCBI Taxonomy" id="659351"/>
    <lineage>
        <taxon>Bacteria</taxon>
        <taxon>Pseudomonadati</taxon>
        <taxon>Pseudomonadota</taxon>
        <taxon>Gammaproteobacteria</taxon>
        <taxon>Vibrionales</taxon>
        <taxon>Vibrionaceae</taxon>
        <taxon>Vibrio</taxon>
    </lineage>
</organism>
<sequence>MEPLLDWAPEGWRAVPPDSLSYAKASLQHLASAVIVVQRHFYGQAMVYRAIHPMDDHFLLVSCTEMRYRPVEEAQELNCSCLAMAKQALLRLCQEDDAFYLHQVSRQHMAK</sequence>
<dbReference type="RefSeq" id="WP_237465380.1">
    <property type="nucleotide sequence ID" value="NZ_CAKLDI010000001.1"/>
</dbReference>
<gene>
    <name evidence="1" type="ORF">VST7929_00981</name>
</gene>
<evidence type="ECO:0000313" key="2">
    <source>
        <dbReference type="Proteomes" id="UP000838672"/>
    </source>
</evidence>
<protein>
    <submittedName>
        <fullName evidence="1">Uncharacterized protein</fullName>
    </submittedName>
</protein>
<dbReference type="EMBL" id="CAKLDI010000001">
    <property type="protein sequence ID" value="CAH0533128.1"/>
    <property type="molecule type" value="Genomic_DNA"/>
</dbReference>
<reference evidence="1" key="1">
    <citation type="submission" date="2021-11" db="EMBL/GenBank/DDBJ databases">
        <authorList>
            <person name="Rodrigo-Torres L."/>
            <person name="Arahal R. D."/>
            <person name="Lucena T."/>
        </authorList>
    </citation>
    <scope>NUCLEOTIDE SEQUENCE</scope>
    <source>
        <strain evidence="1">CECT 7929</strain>
    </source>
</reference>